<dbReference type="GO" id="GO:0031314">
    <property type="term" value="C:extrinsic component of mitochondrial inner membrane"/>
    <property type="evidence" value="ECO:0007669"/>
    <property type="project" value="UniProtKB-UniRule"/>
</dbReference>
<dbReference type="EC" id="2.1.1.64" evidence="5"/>
<dbReference type="NCBIfam" id="TIGR01983">
    <property type="entry name" value="UbiG"/>
    <property type="match status" value="1"/>
</dbReference>
<keyword evidence="6" id="KW-1185">Reference proteome</keyword>
<dbReference type="InterPro" id="IPR010233">
    <property type="entry name" value="UbiG_MeTrfase"/>
</dbReference>
<keyword evidence="5" id="KW-0472">Membrane</keyword>
<keyword evidence="1 5" id="KW-0489">Methyltransferase</keyword>
<evidence type="ECO:0000313" key="6">
    <source>
        <dbReference type="Proteomes" id="UP000035680"/>
    </source>
</evidence>
<dbReference type="GO" id="GO:0032259">
    <property type="term" value="P:methylation"/>
    <property type="evidence" value="ECO:0007669"/>
    <property type="project" value="UniProtKB-KW"/>
</dbReference>
<comment type="subunit">
    <text evidence="5">Component of a multi-subunit COQ enzyme complex.</text>
</comment>
<dbReference type="UniPathway" id="UPA00232"/>
<dbReference type="WBParaSite" id="SVE_0828800.1">
    <property type="protein sequence ID" value="SVE_0828800.1"/>
    <property type="gene ID" value="SVE_0828800"/>
</dbReference>
<comment type="catalytic activity">
    <reaction evidence="5">
        <text>a 3-demethylubiquinol + S-adenosyl-L-methionine = a ubiquinol + S-adenosyl-L-homocysteine + H(+)</text>
        <dbReference type="Rhea" id="RHEA:44380"/>
        <dbReference type="Rhea" id="RHEA-COMP:9566"/>
        <dbReference type="Rhea" id="RHEA-COMP:10914"/>
        <dbReference type="ChEBI" id="CHEBI:15378"/>
        <dbReference type="ChEBI" id="CHEBI:17976"/>
        <dbReference type="ChEBI" id="CHEBI:57856"/>
        <dbReference type="ChEBI" id="CHEBI:59789"/>
        <dbReference type="ChEBI" id="CHEBI:84422"/>
        <dbReference type="EC" id="2.1.1.64"/>
    </reaction>
</comment>
<dbReference type="STRING" id="75913.A0A0K0FHC6"/>
<dbReference type="HAMAP" id="MF_00472">
    <property type="entry name" value="UbiG"/>
    <property type="match status" value="1"/>
</dbReference>
<feature type="binding site" evidence="5">
    <location>
        <position position="142"/>
    </location>
    <ligand>
        <name>Mg(2+)</name>
        <dbReference type="ChEBI" id="CHEBI:18420"/>
    </ligand>
</feature>
<sequence>MHKILDIRRFSSFVDNNEVANFAKLGGVWMDENNEFKALHSLNKFRVPAILKSVNSSNLKDKNILEIGSGGGILSFSLARLGASVTGVDACKESVLSAKTSAEQILNNKIRKRVNFIHDTVEEFSKVNKNKYDIVIASEVIEHVPNVEDFVNKCGSCLKDNGLIFFSTINKTFLSKLLAIKMAEDILGIVPQGVHDWNKFVNPNYLTEVLNNNNISVTSCSGIGYNPLSNNWFWINNTNVNYFLIGKKNYCK</sequence>
<dbReference type="AlphaFoldDB" id="A0A0K0FHC6"/>
<keyword evidence="2 5" id="KW-0808">Transferase</keyword>
<evidence type="ECO:0000256" key="5">
    <source>
        <dbReference type="HAMAP-Rule" id="MF_03190"/>
    </source>
</evidence>
<dbReference type="Proteomes" id="UP000035680">
    <property type="component" value="Unassembled WGS sequence"/>
</dbReference>
<comment type="cofactor">
    <cofactor evidence="5">
        <name>Mg(2+)</name>
        <dbReference type="ChEBI" id="CHEBI:18420"/>
    </cofactor>
</comment>
<dbReference type="InterPro" id="IPR029063">
    <property type="entry name" value="SAM-dependent_MTases_sf"/>
</dbReference>
<dbReference type="PANTHER" id="PTHR43464:SF19">
    <property type="entry name" value="UBIQUINONE BIOSYNTHESIS O-METHYLTRANSFERASE, MITOCHONDRIAL"/>
    <property type="match status" value="1"/>
</dbReference>
<comment type="catalytic activity">
    <reaction evidence="5">
        <text>a 3-demethylubiquinone + S-adenosyl-L-methionine = a ubiquinone + S-adenosyl-L-homocysteine</text>
        <dbReference type="Rhea" id="RHEA:81215"/>
        <dbReference type="Rhea" id="RHEA-COMP:9565"/>
        <dbReference type="Rhea" id="RHEA-COMP:19654"/>
        <dbReference type="ChEBI" id="CHEBI:16389"/>
        <dbReference type="ChEBI" id="CHEBI:57856"/>
        <dbReference type="ChEBI" id="CHEBI:59789"/>
        <dbReference type="ChEBI" id="CHEBI:231825"/>
    </reaction>
</comment>
<evidence type="ECO:0000256" key="1">
    <source>
        <dbReference type="ARBA" id="ARBA00022603"/>
    </source>
</evidence>
<dbReference type="GO" id="GO:0010420">
    <property type="term" value="F:polyprenyldihydroxybenzoate methyltransferase activity"/>
    <property type="evidence" value="ECO:0007669"/>
    <property type="project" value="UniProtKB-UniRule"/>
</dbReference>
<keyword evidence="4 5" id="KW-0949">S-adenosyl-L-methionine</keyword>
<proteinExistence type="inferred from homology"/>
<keyword evidence="5" id="KW-0999">Mitochondrion inner membrane</keyword>
<keyword evidence="5" id="KW-0496">Mitochondrion</keyword>
<keyword evidence="3 5" id="KW-0831">Ubiquinone biosynthesis</keyword>
<feature type="binding site" evidence="5">
    <location>
        <position position="89"/>
    </location>
    <ligand>
        <name>S-adenosyl-L-methionine</name>
        <dbReference type="ChEBI" id="CHEBI:59789"/>
    </ligand>
</feature>
<feature type="binding site" evidence="5">
    <location>
        <position position="143"/>
    </location>
    <ligand>
        <name>Mg(2+)</name>
        <dbReference type="ChEBI" id="CHEBI:18420"/>
    </ligand>
</feature>
<dbReference type="CDD" id="cd02440">
    <property type="entry name" value="AdoMet_MTases"/>
    <property type="match status" value="1"/>
</dbReference>
<evidence type="ECO:0000256" key="4">
    <source>
        <dbReference type="ARBA" id="ARBA00022691"/>
    </source>
</evidence>
<keyword evidence="5" id="KW-0479">Metal-binding</keyword>
<evidence type="ECO:0000256" key="2">
    <source>
        <dbReference type="ARBA" id="ARBA00022679"/>
    </source>
</evidence>
<dbReference type="GO" id="GO:0061542">
    <property type="term" value="F:3-demethylubiquinol 3-O-methyltransferase activity"/>
    <property type="evidence" value="ECO:0007669"/>
    <property type="project" value="UniProtKB-UniRule"/>
</dbReference>
<accession>A0A0K0FHC6</accession>
<keyword evidence="5" id="KW-0460">Magnesium</keyword>
<comment type="similarity">
    <text evidence="5">Belongs to the class I-like SAM-binding methyltransferase superfamily. UbiG/COQ3 family.</text>
</comment>
<comment type="catalytic activity">
    <reaction evidence="5">
        <text>a 3,4-dihydroxy-5-(all-trans-polyprenyl)benzoate + S-adenosyl-L-methionine = a 4-hydroxy-3-methoxy-5-(all-trans-polyprenyl)benzoate + S-adenosyl-L-homocysteine + H(+)</text>
        <dbReference type="Rhea" id="RHEA:44452"/>
        <dbReference type="Rhea" id="RHEA-COMP:10930"/>
        <dbReference type="Rhea" id="RHEA-COMP:10931"/>
        <dbReference type="ChEBI" id="CHEBI:15378"/>
        <dbReference type="ChEBI" id="CHEBI:57856"/>
        <dbReference type="ChEBI" id="CHEBI:59789"/>
        <dbReference type="ChEBI" id="CHEBI:64694"/>
        <dbReference type="ChEBI" id="CHEBI:84443"/>
        <dbReference type="EC" id="2.1.1.114"/>
    </reaction>
</comment>
<organism evidence="6 7">
    <name type="scientific">Strongyloides venezuelensis</name>
    <name type="common">Threadworm</name>
    <dbReference type="NCBI Taxonomy" id="75913"/>
    <lineage>
        <taxon>Eukaryota</taxon>
        <taxon>Metazoa</taxon>
        <taxon>Ecdysozoa</taxon>
        <taxon>Nematoda</taxon>
        <taxon>Chromadorea</taxon>
        <taxon>Rhabditida</taxon>
        <taxon>Tylenchina</taxon>
        <taxon>Panagrolaimomorpha</taxon>
        <taxon>Strongyloidoidea</taxon>
        <taxon>Strongyloididae</taxon>
        <taxon>Strongyloides</taxon>
    </lineage>
</organism>
<dbReference type="GO" id="GO:0120537">
    <property type="term" value="F:3-demethylubiquinone 3-O-methyltransferase activity"/>
    <property type="evidence" value="ECO:0007669"/>
    <property type="project" value="RHEA"/>
</dbReference>
<feature type="binding site" evidence="5">
    <location>
        <position position="139"/>
    </location>
    <ligand>
        <name>Mg(2+)</name>
        <dbReference type="ChEBI" id="CHEBI:18420"/>
    </ligand>
</feature>
<feature type="binding site" evidence="5">
    <location>
        <position position="68"/>
    </location>
    <ligand>
        <name>S-adenosyl-L-methionine</name>
        <dbReference type="ChEBI" id="CHEBI:59789"/>
    </ligand>
</feature>
<dbReference type="PANTHER" id="PTHR43464">
    <property type="entry name" value="METHYLTRANSFERASE"/>
    <property type="match status" value="1"/>
</dbReference>
<protein>
    <recommendedName>
        <fullName evidence="5">Ubiquinone biosynthesis O-methyltransferase, mitochondrial</fullName>
    </recommendedName>
    <alternativeName>
        <fullName evidence="5">3-demethylubiquinol 3-O-methyltransferase</fullName>
        <ecNumber evidence="5">2.1.1.64</ecNumber>
    </alternativeName>
    <alternativeName>
        <fullName evidence="5">3-demethylubiquinone 3-O-methyltransferase</fullName>
        <ecNumber evidence="5">2.1.1.-</ecNumber>
    </alternativeName>
    <alternativeName>
        <fullName evidence="5">Polyprenyldihydroxybenzoate methyltransferase</fullName>
        <ecNumber evidence="5">2.1.1.114</ecNumber>
    </alternativeName>
</protein>
<comment type="function">
    <text evidence="5">O-methyltransferase required for two non-consecutive steps during ubiquinone biosynthesis. Catalyzes the 2 O-methylation of 3,4-dihydroxy-5-(all-trans-polyprenyl)benzoic acid into 4-hydroxy-3-methoxy-5-(all-trans-polyprenyl)benzoic acid. Also catalyzes the last step of ubiquinone biosynthesis by mediating methylation of 3-demethylubiquinone into ubiquinone. Also able to mediate the methylation of 3-demethylubiquinol into ubiquinol.</text>
</comment>
<comment type="subcellular location">
    <subcellularLocation>
        <location evidence="5">Mitochondrion inner membrane</location>
        <topology evidence="5">Peripheral membrane protein</topology>
        <orientation evidence="5">Matrix side</orientation>
    </subcellularLocation>
</comment>
<evidence type="ECO:0000313" key="7">
    <source>
        <dbReference type="WBParaSite" id="SVE_0828800.1"/>
    </source>
</evidence>
<dbReference type="GO" id="GO:0046872">
    <property type="term" value="F:metal ion binding"/>
    <property type="evidence" value="ECO:0007669"/>
    <property type="project" value="UniProtKB-KW"/>
</dbReference>
<name>A0A0K0FHC6_STRVS</name>
<feature type="binding site" evidence="5">
    <location>
        <position position="46"/>
    </location>
    <ligand>
        <name>S-adenosyl-L-methionine</name>
        <dbReference type="ChEBI" id="CHEBI:59789"/>
    </ligand>
</feature>
<dbReference type="Gene3D" id="3.40.50.150">
    <property type="entry name" value="Vaccinia Virus protein VP39"/>
    <property type="match status" value="1"/>
</dbReference>
<reference evidence="6" key="1">
    <citation type="submission" date="2014-07" db="EMBL/GenBank/DDBJ databases">
        <authorList>
            <person name="Martin A.A"/>
            <person name="De Silva N."/>
        </authorList>
    </citation>
    <scope>NUCLEOTIDE SEQUENCE</scope>
</reference>
<comment type="pathway">
    <text evidence="5">Cofactor biosynthesis; ubiquinone biosynthesis.</text>
</comment>
<evidence type="ECO:0000256" key="3">
    <source>
        <dbReference type="ARBA" id="ARBA00022688"/>
    </source>
</evidence>
<dbReference type="SUPFAM" id="SSF53335">
    <property type="entry name" value="S-adenosyl-L-methionine-dependent methyltransferases"/>
    <property type="match status" value="1"/>
</dbReference>
<dbReference type="EC" id="2.1.1.-" evidence="5"/>
<feature type="binding site" evidence="5">
    <location>
        <position position="138"/>
    </location>
    <ligand>
        <name>S-adenosyl-L-methionine</name>
        <dbReference type="ChEBI" id="CHEBI:59789"/>
    </ligand>
</feature>
<dbReference type="Pfam" id="PF13489">
    <property type="entry name" value="Methyltransf_23"/>
    <property type="match status" value="1"/>
</dbReference>
<reference evidence="7" key="2">
    <citation type="submission" date="2015-08" db="UniProtKB">
        <authorList>
            <consortium name="WormBaseParasite"/>
        </authorList>
    </citation>
    <scope>IDENTIFICATION</scope>
</reference>
<dbReference type="EC" id="2.1.1.114" evidence="5"/>